<comment type="caution">
    <text evidence="10">The sequence shown here is derived from an EMBL/GenBank/DDBJ whole genome shotgun (WGS) entry which is preliminary data.</text>
</comment>
<dbReference type="VEuPathDB" id="FungiDB:FUN_024080"/>
<dbReference type="InterPro" id="IPR044867">
    <property type="entry name" value="DEUBAD_dom"/>
</dbReference>
<evidence type="ECO:0000256" key="1">
    <source>
        <dbReference type="ARBA" id="ARBA00004123"/>
    </source>
</evidence>
<evidence type="ECO:0000259" key="7">
    <source>
        <dbReference type="PROSITE" id="PS51916"/>
    </source>
</evidence>
<dbReference type="Proteomes" id="UP000232722">
    <property type="component" value="Unassembled WGS sequence"/>
</dbReference>
<dbReference type="Pfam" id="PF04683">
    <property type="entry name" value="Rpn13_ADRM1_Pru"/>
    <property type="match status" value="1"/>
</dbReference>
<reference evidence="10 11" key="4">
    <citation type="submission" date="2017-10" db="EMBL/GenBank/DDBJ databases">
        <title>Genome analyses suggest a sexual origin of heterokaryosis in a supposedly ancient asexual fungus.</title>
        <authorList>
            <person name="Corradi N."/>
            <person name="Sedzielewska K."/>
            <person name="Noel J."/>
            <person name="Charron P."/>
            <person name="Farinelli L."/>
            <person name="Marton T."/>
            <person name="Kruger M."/>
            <person name="Pelin A."/>
            <person name="Brachmann A."/>
            <person name="Corradi N."/>
        </authorList>
    </citation>
    <scope>NUCLEOTIDE SEQUENCE [LARGE SCALE GENOMIC DNA]</scope>
    <source>
        <strain evidence="10 11">A1</strain>
    </source>
</reference>
<evidence type="ECO:0000313" key="10">
    <source>
        <dbReference type="EMBL" id="PKC76019.1"/>
    </source>
</evidence>
<reference evidence="9 12" key="1">
    <citation type="submission" date="2016-04" db="EMBL/GenBank/DDBJ databases">
        <title>Genome analyses suggest a sexual origin of heterokaryosis in a supposedly ancient asexual fungus.</title>
        <authorList>
            <person name="Ropars J."/>
            <person name="Sedzielewska K."/>
            <person name="Noel J."/>
            <person name="Charron P."/>
            <person name="Farinelli L."/>
            <person name="Marton T."/>
            <person name="Kruger M."/>
            <person name="Pelin A."/>
            <person name="Brachmann A."/>
            <person name="Corradi N."/>
        </authorList>
    </citation>
    <scope>NUCLEOTIDE SEQUENCE [LARGE SCALE GENOMIC DNA]</scope>
    <source>
        <strain evidence="9 12">A5</strain>
    </source>
</reference>
<keyword evidence="4" id="KW-0647">Proteasome</keyword>
<evidence type="ECO:0000313" key="9">
    <source>
        <dbReference type="EMBL" id="PKC16965.1"/>
    </source>
</evidence>
<dbReference type="FunFam" id="2.30.29.70:FF:000001">
    <property type="entry name" value="Proteasomal ubiquitin receptor ADRM1"/>
    <property type="match status" value="1"/>
</dbReference>
<keyword evidence="3" id="KW-0963">Cytoplasm</keyword>
<gene>
    <name evidence="10" type="ORF">RhiirA1_386788</name>
    <name evidence="9" type="ORF">RhiirA5_369435</name>
</gene>
<dbReference type="EMBL" id="LLXJ01000029">
    <property type="protein sequence ID" value="PKC16965.1"/>
    <property type="molecule type" value="Genomic_DNA"/>
</dbReference>
<organism evidence="10 11">
    <name type="scientific">Rhizophagus irregularis</name>
    <dbReference type="NCBI Taxonomy" id="588596"/>
    <lineage>
        <taxon>Eukaryota</taxon>
        <taxon>Fungi</taxon>
        <taxon>Fungi incertae sedis</taxon>
        <taxon>Mucoromycota</taxon>
        <taxon>Glomeromycotina</taxon>
        <taxon>Glomeromycetes</taxon>
        <taxon>Glomerales</taxon>
        <taxon>Glomeraceae</taxon>
        <taxon>Rhizophagus</taxon>
    </lineage>
</organism>
<dbReference type="GO" id="GO:0061133">
    <property type="term" value="F:endopeptidase activator activity"/>
    <property type="evidence" value="ECO:0007669"/>
    <property type="project" value="TreeGrafter"/>
</dbReference>
<dbReference type="GO" id="GO:0005634">
    <property type="term" value="C:nucleus"/>
    <property type="evidence" value="ECO:0007669"/>
    <property type="project" value="UniProtKB-SubCell"/>
</dbReference>
<evidence type="ECO:0000256" key="4">
    <source>
        <dbReference type="ARBA" id="ARBA00022942"/>
    </source>
</evidence>
<dbReference type="PROSITE" id="PS51917">
    <property type="entry name" value="PRU"/>
    <property type="match status" value="1"/>
</dbReference>
<proteinExistence type="predicted"/>
<dbReference type="GO" id="GO:0070628">
    <property type="term" value="F:proteasome binding"/>
    <property type="evidence" value="ECO:0007669"/>
    <property type="project" value="TreeGrafter"/>
</dbReference>
<evidence type="ECO:0000313" key="12">
    <source>
        <dbReference type="Proteomes" id="UP000232722"/>
    </source>
</evidence>
<dbReference type="VEuPathDB" id="FungiDB:RhiirFUN_004672"/>
<dbReference type="Pfam" id="PF16550">
    <property type="entry name" value="RPN13_C"/>
    <property type="match status" value="1"/>
</dbReference>
<keyword evidence="5" id="KW-0539">Nucleus</keyword>
<evidence type="ECO:0000313" key="11">
    <source>
        <dbReference type="Proteomes" id="UP000232688"/>
    </source>
</evidence>
<feature type="region of interest" description="Disordered" evidence="6">
    <location>
        <begin position="130"/>
        <end position="154"/>
    </location>
</feature>
<dbReference type="InterPro" id="IPR044868">
    <property type="entry name" value="Rpn13/ADRM1_Pru"/>
</dbReference>
<feature type="compositionally biased region" description="Basic and acidic residues" evidence="6">
    <location>
        <begin position="349"/>
        <end position="359"/>
    </location>
</feature>
<feature type="compositionally biased region" description="Polar residues" evidence="6">
    <location>
        <begin position="133"/>
        <end position="152"/>
    </location>
</feature>
<dbReference type="InterPro" id="IPR038108">
    <property type="entry name" value="RPN13_DEUBAD_sf"/>
</dbReference>
<dbReference type="PANTHER" id="PTHR12225">
    <property type="entry name" value="ADHESION REGULATING MOLECULE 1 110 KDA CELL MEMBRANE GLYCOPROTEIN"/>
    <property type="match status" value="1"/>
</dbReference>
<dbReference type="InterPro" id="IPR032368">
    <property type="entry name" value="RPN13_DEUBAD"/>
</dbReference>
<dbReference type="OrthoDB" id="340431at2759"/>
<evidence type="ECO:0000259" key="8">
    <source>
        <dbReference type="PROSITE" id="PS51917"/>
    </source>
</evidence>
<dbReference type="CDD" id="cd13314">
    <property type="entry name" value="PH_Rpn13"/>
    <property type="match status" value="1"/>
</dbReference>
<dbReference type="VEuPathDB" id="FungiDB:RhiirA1_386788"/>
<dbReference type="Proteomes" id="UP000232688">
    <property type="component" value="Unassembled WGS sequence"/>
</dbReference>
<reference evidence="10 11" key="3">
    <citation type="submission" date="2017-10" db="EMBL/GenBank/DDBJ databases">
        <title>Extensive intraspecific genome diversity in a model arbuscular mycorrhizal fungus.</title>
        <authorList>
            <person name="Chen E.C.H."/>
            <person name="Morin E."/>
            <person name="Baudet D."/>
            <person name="Noel J."/>
            <person name="Ndikumana S."/>
            <person name="Charron P."/>
            <person name="St-Onge C."/>
            <person name="Giorgi J."/>
            <person name="Grigoriev I.V."/>
            <person name="Roux C."/>
            <person name="Martin F.M."/>
            <person name="Corradi N."/>
        </authorList>
    </citation>
    <scope>NUCLEOTIDE SEQUENCE [LARGE SCALE GENOMIC DNA]</scope>
    <source>
        <strain evidence="10 11">A1</strain>
    </source>
</reference>
<feature type="compositionally biased region" description="Low complexity" evidence="6">
    <location>
        <begin position="190"/>
        <end position="201"/>
    </location>
</feature>
<protein>
    <submittedName>
        <fullName evidence="10">Adhesion regulating molecule</fullName>
    </submittedName>
</protein>
<comment type="subcellular location">
    <subcellularLocation>
        <location evidence="2">Cytoplasm</location>
    </subcellularLocation>
    <subcellularLocation>
        <location evidence="1">Nucleus</location>
    </subcellularLocation>
</comment>
<dbReference type="EMBL" id="LLXH01000010">
    <property type="protein sequence ID" value="PKC76019.1"/>
    <property type="molecule type" value="Genomic_DNA"/>
</dbReference>
<dbReference type="InterPro" id="IPR038633">
    <property type="entry name" value="Rpn13/ADRM1_Pru_sf"/>
</dbReference>
<feature type="domain" description="Pru" evidence="8">
    <location>
        <begin position="11"/>
        <end position="126"/>
    </location>
</feature>
<dbReference type="PANTHER" id="PTHR12225:SF0">
    <property type="entry name" value="PROTEASOMAL UBIQUITIN RECEPTOR ADRM1"/>
    <property type="match status" value="1"/>
</dbReference>
<evidence type="ECO:0000256" key="5">
    <source>
        <dbReference type="ARBA" id="ARBA00023242"/>
    </source>
</evidence>
<feature type="domain" description="DEUBAD" evidence="7">
    <location>
        <begin position="237"/>
        <end position="342"/>
    </location>
</feature>
<name>A0A2I1DU44_9GLOM</name>
<dbReference type="Gene3D" id="2.30.29.70">
    <property type="entry name" value="Proteasomal ubiquitin receptor Rpn13/ADRM1"/>
    <property type="match status" value="1"/>
</dbReference>
<dbReference type="Gene3D" id="1.10.2020.20">
    <property type="match status" value="1"/>
</dbReference>
<sequence length="359" mass="39618">MATSLFPTPVPRRKYPVEFKAGKLKRDGNTNWLKADERKGLVYMDQGDDQLMHFYWKDRKNNAVEDDLILFPEEAEFIRVEQCTTGRVYLLNFKSSSRKLFFWMQDAKDDKDEENVAKVNRLINDPQAGLAESRQQQSSAGQLGSPFQNMQNMDDLAGFGMDQEQLLQLLQGQGFGGPPFTSTTPAEPQSATAATSEAGSGVQTTESNLGFTSEQLGNLRNILSGIQVPGTYIEIEEGTRQPDVSLVDVLTPSAIGPLLNNPEIASALFPHLPANIERSPEELAAVIQSPQFAQALQSLSIALQSGQLGPLLSQLGLDPSAGNGVEAFLRAIQEQANRRHRDHEDENTEDHSGDRMEED</sequence>
<evidence type="ECO:0000256" key="6">
    <source>
        <dbReference type="SAM" id="MobiDB-lite"/>
    </source>
</evidence>
<dbReference type="GO" id="GO:0008541">
    <property type="term" value="C:proteasome regulatory particle, lid subcomplex"/>
    <property type="evidence" value="ECO:0007669"/>
    <property type="project" value="TreeGrafter"/>
</dbReference>
<dbReference type="AlphaFoldDB" id="A0A2I1DU44"/>
<evidence type="ECO:0000256" key="3">
    <source>
        <dbReference type="ARBA" id="ARBA00022490"/>
    </source>
</evidence>
<dbReference type="InterPro" id="IPR006773">
    <property type="entry name" value="Rpn13/ADRM1"/>
</dbReference>
<accession>A0A2I1DU44</accession>
<feature type="region of interest" description="Disordered" evidence="6">
    <location>
        <begin position="332"/>
        <end position="359"/>
    </location>
</feature>
<reference evidence="9 12" key="2">
    <citation type="submission" date="2017-09" db="EMBL/GenBank/DDBJ databases">
        <title>Extensive intraspecific genome diversity in a model arbuscular mycorrhizal fungus.</title>
        <authorList>
            <person name="Chen E.C."/>
            <person name="Morin E."/>
            <person name="Beaudet D."/>
            <person name="Noel J."/>
            <person name="Ndikumana S."/>
            <person name="Charron P."/>
            <person name="St-Onge C."/>
            <person name="Giorgi J."/>
            <person name="Grigoriev I.V."/>
            <person name="Roux C."/>
            <person name="Martin F.M."/>
            <person name="Corradi N."/>
        </authorList>
    </citation>
    <scope>NUCLEOTIDE SEQUENCE [LARGE SCALE GENOMIC DNA]</scope>
    <source>
        <strain evidence="9 12">A5</strain>
    </source>
</reference>
<feature type="region of interest" description="Disordered" evidence="6">
    <location>
        <begin position="172"/>
        <end position="205"/>
    </location>
</feature>
<evidence type="ECO:0000256" key="2">
    <source>
        <dbReference type="ARBA" id="ARBA00004496"/>
    </source>
</evidence>
<dbReference type="PROSITE" id="PS51916">
    <property type="entry name" value="DEUBAD"/>
    <property type="match status" value="1"/>
</dbReference>
<dbReference type="GO" id="GO:0005737">
    <property type="term" value="C:cytoplasm"/>
    <property type="evidence" value="ECO:0007669"/>
    <property type="project" value="UniProtKB-SubCell"/>
</dbReference>